<evidence type="ECO:0000256" key="1">
    <source>
        <dbReference type="ARBA" id="ARBA00022857"/>
    </source>
</evidence>
<keyword evidence="4" id="KW-1185">Reference proteome</keyword>
<dbReference type="Gene3D" id="3.90.180.10">
    <property type="entry name" value="Medium-chain alcohol dehydrogenases, catalytic domain"/>
    <property type="match status" value="1"/>
</dbReference>
<dbReference type="SUPFAM" id="SSF51735">
    <property type="entry name" value="NAD(P)-binding Rossmann-fold domains"/>
    <property type="match status" value="1"/>
</dbReference>
<reference evidence="3" key="1">
    <citation type="journal article" date="2014" name="Int. J. Syst. Evol. Microbiol.">
        <title>Complete genome sequence of Corynebacterium casei LMG S-19264T (=DSM 44701T), isolated from a smear-ripened cheese.</title>
        <authorList>
            <consortium name="US DOE Joint Genome Institute (JGI-PGF)"/>
            <person name="Walter F."/>
            <person name="Albersmeier A."/>
            <person name="Kalinowski J."/>
            <person name="Ruckert C."/>
        </authorList>
    </citation>
    <scope>NUCLEOTIDE SEQUENCE</scope>
    <source>
        <strain evidence="3">JCM 4125</strain>
    </source>
</reference>
<sequence>MLRTMRAAFVEQLGSPDEIRVAELPAPRPGPTDVLVEVTATTVNPVDTFVRSGVFRTPVPMPLVLSRDLVGTVVEAGPGAAGLRPGDAVWSNSLGHEGRQGAAAELAVVARDRLYRLPPGVDPETAVAVLHPGGTAYLALFTHARLLPGETVFVAGAAGNVGAALTVMAVDAGARVVATASARDAQYVRSLGAAEVFDYRDPALGERLRAACPAGIDVHVDSAGTNDLTEAVALLAPRGRIVLLAGVTARPVLPVGPFYMKDASILGFVISHASTAELAAAAGTVNRLLAAGRLAPRHTERVPLSALPEAHRRMEKGDLRGRRLIVRPDLDAPSPSRVAGH</sequence>
<name>A0A918LQN0_9ACTN</name>
<dbReference type="InterPro" id="IPR036291">
    <property type="entry name" value="NAD(P)-bd_dom_sf"/>
</dbReference>
<comment type="caution">
    <text evidence="3">The sequence shown here is derived from an EMBL/GenBank/DDBJ whole genome shotgun (WGS) entry which is preliminary data.</text>
</comment>
<dbReference type="CDD" id="cd08253">
    <property type="entry name" value="zeta_crystallin"/>
    <property type="match status" value="1"/>
</dbReference>
<protein>
    <submittedName>
        <fullName evidence="3">Oxidoreductase</fullName>
    </submittedName>
</protein>
<reference evidence="3" key="2">
    <citation type="submission" date="2020-09" db="EMBL/GenBank/DDBJ databases">
        <authorList>
            <person name="Sun Q."/>
            <person name="Ohkuma M."/>
        </authorList>
    </citation>
    <scope>NUCLEOTIDE SEQUENCE</scope>
    <source>
        <strain evidence="3">JCM 4125</strain>
    </source>
</reference>
<evidence type="ECO:0000313" key="3">
    <source>
        <dbReference type="EMBL" id="GGT36410.1"/>
    </source>
</evidence>
<dbReference type="InterPro" id="IPR013154">
    <property type="entry name" value="ADH-like_N"/>
</dbReference>
<dbReference type="GO" id="GO:0016491">
    <property type="term" value="F:oxidoreductase activity"/>
    <property type="evidence" value="ECO:0007669"/>
    <property type="project" value="InterPro"/>
</dbReference>
<organism evidence="3 4">
    <name type="scientific">Streptomyces phaeofaciens</name>
    <dbReference type="NCBI Taxonomy" id="68254"/>
    <lineage>
        <taxon>Bacteria</taxon>
        <taxon>Bacillati</taxon>
        <taxon>Actinomycetota</taxon>
        <taxon>Actinomycetes</taxon>
        <taxon>Kitasatosporales</taxon>
        <taxon>Streptomycetaceae</taxon>
        <taxon>Streptomyces</taxon>
    </lineage>
</organism>
<dbReference type="PANTHER" id="PTHR44154">
    <property type="entry name" value="QUINONE OXIDOREDUCTASE"/>
    <property type="match status" value="1"/>
</dbReference>
<dbReference type="SUPFAM" id="SSF50129">
    <property type="entry name" value="GroES-like"/>
    <property type="match status" value="1"/>
</dbReference>
<dbReference type="InterPro" id="IPR020843">
    <property type="entry name" value="ER"/>
</dbReference>
<feature type="domain" description="Enoyl reductase (ER)" evidence="2">
    <location>
        <begin position="14"/>
        <end position="325"/>
    </location>
</feature>
<dbReference type="Proteomes" id="UP000646776">
    <property type="component" value="Unassembled WGS sequence"/>
</dbReference>
<gene>
    <name evidence="3" type="ORF">GCM10010226_10820</name>
</gene>
<evidence type="ECO:0000313" key="4">
    <source>
        <dbReference type="Proteomes" id="UP000646776"/>
    </source>
</evidence>
<dbReference type="InterPro" id="IPR051603">
    <property type="entry name" value="Zinc-ADH_QOR/CCCR"/>
</dbReference>
<dbReference type="Pfam" id="PF08240">
    <property type="entry name" value="ADH_N"/>
    <property type="match status" value="1"/>
</dbReference>
<keyword evidence="1" id="KW-0521">NADP</keyword>
<dbReference type="AlphaFoldDB" id="A0A918LQN0"/>
<dbReference type="InterPro" id="IPR011032">
    <property type="entry name" value="GroES-like_sf"/>
</dbReference>
<dbReference type="SMART" id="SM00829">
    <property type="entry name" value="PKS_ER"/>
    <property type="match status" value="1"/>
</dbReference>
<dbReference type="EMBL" id="BMSA01000002">
    <property type="protein sequence ID" value="GGT36410.1"/>
    <property type="molecule type" value="Genomic_DNA"/>
</dbReference>
<dbReference type="PANTHER" id="PTHR44154:SF1">
    <property type="entry name" value="QUINONE OXIDOREDUCTASE"/>
    <property type="match status" value="1"/>
</dbReference>
<accession>A0A918LQN0</accession>
<evidence type="ECO:0000259" key="2">
    <source>
        <dbReference type="SMART" id="SM00829"/>
    </source>
</evidence>
<proteinExistence type="predicted"/>
<dbReference type="Gene3D" id="3.40.50.720">
    <property type="entry name" value="NAD(P)-binding Rossmann-like Domain"/>
    <property type="match status" value="1"/>
</dbReference>
<dbReference type="Pfam" id="PF00107">
    <property type="entry name" value="ADH_zinc_N"/>
    <property type="match status" value="1"/>
</dbReference>
<dbReference type="InterPro" id="IPR013149">
    <property type="entry name" value="ADH-like_C"/>
</dbReference>